<name>X0W0U5_9ZZZZ</name>
<dbReference type="AlphaFoldDB" id="X0W0U5"/>
<evidence type="ECO:0000313" key="1">
    <source>
        <dbReference type="EMBL" id="GAG06361.1"/>
    </source>
</evidence>
<gene>
    <name evidence="1" type="ORF">S01H1_34776</name>
</gene>
<proteinExistence type="predicted"/>
<protein>
    <submittedName>
        <fullName evidence="1">Uncharacterized protein</fullName>
    </submittedName>
</protein>
<organism evidence="1">
    <name type="scientific">marine sediment metagenome</name>
    <dbReference type="NCBI Taxonomy" id="412755"/>
    <lineage>
        <taxon>unclassified sequences</taxon>
        <taxon>metagenomes</taxon>
        <taxon>ecological metagenomes</taxon>
    </lineage>
</organism>
<accession>X0W0U5</accession>
<sequence>MNFDKYQNQITYPVKPKHPGRTADDATLDAYAVVRDEWLCERGEYRNEDARLTNLFKQDAFEELGISENPKREKLYEIAWELGHGHGLSEVWWHMVDLEPLIRSKQ</sequence>
<comment type="caution">
    <text evidence="1">The sequence shown here is derived from an EMBL/GenBank/DDBJ whole genome shotgun (WGS) entry which is preliminary data.</text>
</comment>
<reference evidence="1" key="1">
    <citation type="journal article" date="2014" name="Front. Microbiol.">
        <title>High frequency of phylogenetically diverse reductive dehalogenase-homologous genes in deep subseafloor sedimentary metagenomes.</title>
        <authorList>
            <person name="Kawai M."/>
            <person name="Futagami T."/>
            <person name="Toyoda A."/>
            <person name="Takaki Y."/>
            <person name="Nishi S."/>
            <person name="Hori S."/>
            <person name="Arai W."/>
            <person name="Tsubouchi T."/>
            <person name="Morono Y."/>
            <person name="Uchiyama I."/>
            <person name="Ito T."/>
            <person name="Fujiyama A."/>
            <person name="Inagaki F."/>
            <person name="Takami H."/>
        </authorList>
    </citation>
    <scope>NUCLEOTIDE SEQUENCE</scope>
    <source>
        <strain evidence="1">Expedition CK06-06</strain>
    </source>
</reference>
<dbReference type="EMBL" id="BARS01021679">
    <property type="protein sequence ID" value="GAG06361.1"/>
    <property type="molecule type" value="Genomic_DNA"/>
</dbReference>